<dbReference type="InterPro" id="IPR012349">
    <property type="entry name" value="Split_barrel_FMN-bd"/>
</dbReference>
<gene>
    <name evidence="4" type="ORF">EWF95_00170</name>
</gene>
<evidence type="ECO:0000313" key="4">
    <source>
        <dbReference type="EMBL" id="TQQ81398.1"/>
    </source>
</evidence>
<protein>
    <submittedName>
        <fullName evidence="4">DUF447 family protein</fullName>
    </submittedName>
</protein>
<evidence type="ECO:0000259" key="2">
    <source>
        <dbReference type="Pfam" id="PF04289"/>
    </source>
</evidence>
<evidence type="ECO:0000313" key="5">
    <source>
        <dbReference type="Proteomes" id="UP000315385"/>
    </source>
</evidence>
<dbReference type="Proteomes" id="UP000315385">
    <property type="component" value="Unassembled WGS sequence"/>
</dbReference>
<dbReference type="SUPFAM" id="SSF50475">
    <property type="entry name" value="FMN-binding split barrel"/>
    <property type="match status" value="1"/>
</dbReference>
<dbReference type="InterPro" id="IPR007386">
    <property type="entry name" value="DUF447_N"/>
</dbReference>
<name>A0A544QPL8_9EURY</name>
<keyword evidence="5" id="KW-1185">Reference proteome</keyword>
<proteinExistence type="predicted"/>
<dbReference type="AlphaFoldDB" id="A0A544QPL8"/>
<feature type="region of interest" description="Disordered" evidence="1">
    <location>
        <begin position="1"/>
        <end position="29"/>
    </location>
</feature>
<dbReference type="Pfam" id="PF04289">
    <property type="entry name" value="DUF447_N"/>
    <property type="match status" value="1"/>
</dbReference>
<reference evidence="4 5" key="1">
    <citation type="submission" date="2019-02" db="EMBL/GenBank/DDBJ databases">
        <title>Halonotius sp. a new haloqrchaeon isolated from saline water.</title>
        <authorList>
            <person name="Duran-Viseras A."/>
            <person name="Sanchez-Porro C."/>
            <person name="Ventosa A."/>
        </authorList>
    </citation>
    <scope>NUCLEOTIDE SEQUENCE [LARGE SCALE GENOMIC DNA]</scope>
    <source>
        <strain evidence="4 5">F9-27</strain>
    </source>
</reference>
<evidence type="ECO:0000256" key="1">
    <source>
        <dbReference type="SAM" id="MobiDB-lite"/>
    </source>
</evidence>
<feature type="domain" description="DUF447" evidence="3">
    <location>
        <begin position="158"/>
        <end position="211"/>
    </location>
</feature>
<dbReference type="RefSeq" id="WP_142441971.1">
    <property type="nucleotide sequence ID" value="NZ_SESI01000001.1"/>
</dbReference>
<dbReference type="Gene3D" id="2.30.110.10">
    <property type="entry name" value="Electron Transport, Fmn-binding Protein, Chain A"/>
    <property type="match status" value="1"/>
</dbReference>
<sequence>MTSDEPGAPRDTPTGDTPVDEPASNDDWPVALRGVTESIVATLGPNDRWNMAALGLHAPDEPDEPVEATTWGNTRTKRNFHRQGGGVVQFTADPREFVDAAVTIREEDHPVLPNADAWVAVDAEAIDRGTEGDTEWERWEIRPREPGTVADERPLTINRGFGAVIDATVAASRLDVPSYETATLLDRLSYFAETVEKCGGPRERAAFETLSEATEWRARVADDG</sequence>
<dbReference type="EMBL" id="SESI01000001">
    <property type="protein sequence ID" value="TQQ81398.1"/>
    <property type="molecule type" value="Genomic_DNA"/>
</dbReference>
<dbReference type="OrthoDB" id="146030at2157"/>
<evidence type="ECO:0000259" key="3">
    <source>
        <dbReference type="Pfam" id="PF20766"/>
    </source>
</evidence>
<organism evidence="4 5">
    <name type="scientific">Halonotius roseus</name>
    <dbReference type="NCBI Taxonomy" id="2511997"/>
    <lineage>
        <taxon>Archaea</taxon>
        <taxon>Methanobacteriati</taxon>
        <taxon>Methanobacteriota</taxon>
        <taxon>Stenosarchaea group</taxon>
        <taxon>Halobacteria</taxon>
        <taxon>Halobacteriales</taxon>
        <taxon>Haloferacaceae</taxon>
        <taxon>Halonotius</taxon>
    </lineage>
</organism>
<accession>A0A544QPL8</accession>
<dbReference type="Gene3D" id="1.20.58.290">
    <property type="entry name" value="Hypothetical membrane protein ta0354_69_121"/>
    <property type="match status" value="1"/>
</dbReference>
<feature type="domain" description="DUF447" evidence="2">
    <location>
        <begin position="36"/>
        <end position="144"/>
    </location>
</feature>
<dbReference type="Pfam" id="PF20766">
    <property type="entry name" value="DUF447_C"/>
    <property type="match status" value="1"/>
</dbReference>
<comment type="caution">
    <text evidence="4">The sequence shown here is derived from an EMBL/GenBank/DDBJ whole genome shotgun (WGS) entry which is preliminary data.</text>
</comment>
<dbReference type="InterPro" id="IPR049288">
    <property type="entry name" value="DUF447_C"/>
</dbReference>